<name>A0AA47KII3_9GAMM</name>
<dbReference type="EMBL" id="CP114588">
    <property type="protein sequence ID" value="WBA07561.1"/>
    <property type="molecule type" value="Genomic_DNA"/>
</dbReference>
<dbReference type="AlphaFoldDB" id="A0AA47KII3"/>
<sequence>MTIPTSLSTIDLGVIRVKLRVVLFAFITVKPDYTARRLAQSFVWFDVATRSSLFEPE</sequence>
<proteinExistence type="predicted"/>
<dbReference type="RefSeq" id="WP_269578206.1">
    <property type="nucleotide sequence ID" value="NZ_CP114588.1"/>
</dbReference>
<organism evidence="1 2">
    <name type="scientific">Salinivibrio kushneri</name>
    <dbReference type="NCBI Taxonomy" id="1908198"/>
    <lineage>
        <taxon>Bacteria</taxon>
        <taxon>Pseudomonadati</taxon>
        <taxon>Pseudomonadota</taxon>
        <taxon>Gammaproteobacteria</taxon>
        <taxon>Vibrionales</taxon>
        <taxon>Vibrionaceae</taxon>
        <taxon>Salinivibrio</taxon>
    </lineage>
</organism>
<protein>
    <submittedName>
        <fullName evidence="1">Uncharacterized protein</fullName>
    </submittedName>
</protein>
<reference evidence="1" key="1">
    <citation type="submission" date="2022-09" db="EMBL/GenBank/DDBJ databases">
        <authorList>
            <person name="Li Z.-J."/>
        </authorList>
    </citation>
    <scope>NUCLEOTIDE SEQUENCE</scope>
    <source>
        <strain evidence="1">TGB11</strain>
    </source>
</reference>
<accession>A0AA47KII3</accession>
<evidence type="ECO:0000313" key="2">
    <source>
        <dbReference type="Proteomes" id="UP001164748"/>
    </source>
</evidence>
<evidence type="ECO:0000313" key="1">
    <source>
        <dbReference type="EMBL" id="WBA07561.1"/>
    </source>
</evidence>
<dbReference type="Proteomes" id="UP001164748">
    <property type="component" value="Chromosome"/>
</dbReference>
<gene>
    <name evidence="1" type="ORF">N8M53_06690</name>
</gene>